<reference evidence="2" key="1">
    <citation type="journal article" date="2021" name="PeerJ">
        <title>Extensive microbial diversity within the chicken gut microbiome revealed by metagenomics and culture.</title>
        <authorList>
            <person name="Gilroy R."/>
            <person name="Ravi A."/>
            <person name="Getino M."/>
            <person name="Pursley I."/>
            <person name="Horton D.L."/>
            <person name="Alikhan N.F."/>
            <person name="Baker D."/>
            <person name="Gharbi K."/>
            <person name="Hall N."/>
            <person name="Watson M."/>
            <person name="Adriaenssens E.M."/>
            <person name="Foster-Nyarko E."/>
            <person name="Jarju S."/>
            <person name="Secka A."/>
            <person name="Antonio M."/>
            <person name="Oren A."/>
            <person name="Chaudhuri R.R."/>
            <person name="La Ragione R."/>
            <person name="Hildebrand F."/>
            <person name="Pallen M.J."/>
        </authorList>
    </citation>
    <scope>NUCLEOTIDE SEQUENCE</scope>
    <source>
        <strain evidence="2">F6-686</strain>
    </source>
</reference>
<evidence type="ECO:0000259" key="1">
    <source>
        <dbReference type="Pfam" id="PF00144"/>
    </source>
</evidence>
<feature type="domain" description="Beta-lactamase-related" evidence="1">
    <location>
        <begin position="87"/>
        <end position="359"/>
    </location>
</feature>
<dbReference type="Pfam" id="PF00144">
    <property type="entry name" value="Beta-lactamase"/>
    <property type="match status" value="1"/>
</dbReference>
<protein>
    <submittedName>
        <fullName evidence="2">Beta-lactamase family protein</fullName>
    </submittedName>
</protein>
<dbReference type="PANTHER" id="PTHR43283">
    <property type="entry name" value="BETA-LACTAMASE-RELATED"/>
    <property type="match status" value="1"/>
</dbReference>
<dbReference type="Proteomes" id="UP000823844">
    <property type="component" value="Unassembled WGS sequence"/>
</dbReference>
<reference evidence="2" key="2">
    <citation type="submission" date="2021-04" db="EMBL/GenBank/DDBJ databases">
        <authorList>
            <person name="Gilroy R."/>
        </authorList>
    </citation>
    <scope>NUCLEOTIDE SEQUENCE</scope>
    <source>
        <strain evidence="2">F6-686</strain>
    </source>
</reference>
<evidence type="ECO:0000313" key="2">
    <source>
        <dbReference type="EMBL" id="MBU3828614.1"/>
    </source>
</evidence>
<organism evidence="2 3">
    <name type="scientific">Candidatus Lactobacillus pullistercoris</name>
    <dbReference type="NCBI Taxonomy" id="2838636"/>
    <lineage>
        <taxon>Bacteria</taxon>
        <taxon>Bacillati</taxon>
        <taxon>Bacillota</taxon>
        <taxon>Bacilli</taxon>
        <taxon>Lactobacillales</taxon>
        <taxon>Lactobacillaceae</taxon>
        <taxon>Lactobacillus</taxon>
    </lineage>
</organism>
<proteinExistence type="predicted"/>
<comment type="caution">
    <text evidence="2">The sequence shown here is derived from an EMBL/GenBank/DDBJ whole genome shotgun (WGS) entry which is preliminary data.</text>
</comment>
<evidence type="ECO:0000313" key="3">
    <source>
        <dbReference type="Proteomes" id="UP000823844"/>
    </source>
</evidence>
<dbReference type="SUPFAM" id="SSF56601">
    <property type="entry name" value="beta-lactamase/transpeptidase-like"/>
    <property type="match status" value="1"/>
</dbReference>
<sequence length="374" mass="42630">MRYSKKLFTLLLTGALVFEPTINLTSTVVKADLQPVRQTITADLNNDQAVNSNTTKNSVLTSTKKKVVKKKAKKKIPTKLSKKQKNKIRRLIKKHKFTGNATIYLNGRRVYTYRNANRAGSAYLINSVQKSLTAGMVMKQISHKELKLSDKLSKFYRRIPGAKRITIRQLLTMRSGLTQRGPVYQNVNSLAGTLHFSKKKQGKWHYQDVNYILLSHILEKVTKKKYETLFNRMYTRPLKLKHTHFVWHSRRGIAPAMLQINVAQARATLGAGSVAMSNSDLYKAEKSLLNGKVLTKHERDTIFGLAKKYKVKYSGFYSRKANYASNGADYGYRTFLRLSKDGKIGVIFQSNKGSKHGFSRVQIDKVYKIATSRK</sequence>
<dbReference type="InterPro" id="IPR001466">
    <property type="entry name" value="Beta-lactam-related"/>
</dbReference>
<dbReference type="PANTHER" id="PTHR43283:SF3">
    <property type="entry name" value="BETA-LACTAMASE FAMILY PROTEIN (AFU_ORTHOLOGUE AFUA_5G07500)"/>
    <property type="match status" value="1"/>
</dbReference>
<accession>A0A9E2KSI1</accession>
<dbReference type="AlphaFoldDB" id="A0A9E2KSI1"/>
<gene>
    <name evidence="2" type="ORF">H9806_05720</name>
</gene>
<name>A0A9E2KSI1_9LACO</name>
<dbReference type="InterPro" id="IPR012338">
    <property type="entry name" value="Beta-lactam/transpept-like"/>
</dbReference>
<dbReference type="InterPro" id="IPR050789">
    <property type="entry name" value="Diverse_Enzym_Activities"/>
</dbReference>
<dbReference type="Gene3D" id="3.40.710.10">
    <property type="entry name" value="DD-peptidase/beta-lactamase superfamily"/>
    <property type="match status" value="1"/>
</dbReference>
<dbReference type="EMBL" id="JAHLFT010000072">
    <property type="protein sequence ID" value="MBU3828614.1"/>
    <property type="molecule type" value="Genomic_DNA"/>
</dbReference>